<feature type="transmembrane region" description="Helical" evidence="1">
    <location>
        <begin position="423"/>
        <end position="449"/>
    </location>
</feature>
<name>A0A396RSZ9_9SPHN</name>
<comment type="caution">
    <text evidence="2">The sequence shown here is derived from an EMBL/GenBank/DDBJ whole genome shotgun (WGS) entry which is preliminary data.</text>
</comment>
<protein>
    <submittedName>
        <fullName evidence="2">AcrB/AcrD/AcrF family protein</fullName>
    </submittedName>
</protein>
<evidence type="ECO:0000256" key="1">
    <source>
        <dbReference type="SAM" id="Phobius"/>
    </source>
</evidence>
<feature type="transmembrane region" description="Helical" evidence="1">
    <location>
        <begin position="343"/>
        <end position="363"/>
    </location>
</feature>
<keyword evidence="1" id="KW-1133">Transmembrane helix</keyword>
<feature type="transmembrane region" description="Helical" evidence="1">
    <location>
        <begin position="229"/>
        <end position="247"/>
    </location>
</feature>
<accession>A0A396RSZ9</accession>
<dbReference type="RefSeq" id="WP_118864715.1">
    <property type="nucleotide sequence ID" value="NZ_QWLV01000007.1"/>
</dbReference>
<gene>
    <name evidence="2" type="ORF">D1610_13480</name>
</gene>
<proteinExistence type="predicted"/>
<feature type="transmembrane region" description="Helical" evidence="1">
    <location>
        <begin position="290"/>
        <end position="308"/>
    </location>
</feature>
<dbReference type="OrthoDB" id="1082056at2"/>
<sequence>MTATDRLIASLDRRWLAWALLAWLATAIWFLFDRWNAIYWFALSDTDDNMRMMQVRALLDGQGWYDLRNYRLNPPGGFDIHWSRIVDLPIAGLILLFEPFMSTPWAERWAAAIAPLLPLGVTMAALAASVRRLVAPHAWTLALVFLLGAGAAMVMFRPLRIDHHGWQLAALAVTVAGLANPRRVRGGLMVGGASAFSLAIGLELLPYAAMAGAIVALRWVWDRGDARRLAAYALSLGGGTAIGYVVFASEANRVARCDALTPVWLSVMVLAGALAFVISQVRAENRLVRLGLAGAVGAVVVLFFVIAWPQCLGRPEQVSPELARMWLNNVREAKPIFEHPFRMAFPIAVLPLIGLIGAFVATWRARGTPLFAAWAPVALFGLFACLMMLWQVRAGGAAQLLGVPGAVAIAWLLLRWCLARGNFVLLAAGAIVAFLGISGVFAGLAIQYLPIDRPTPYQQTVNRAGNRCPFLPNLQALNRFPAQTVFTHSDLGPRLIVTTHHKAISGPYHRNGGAILDVHHAFDGSAEQFHAIARRHGATLLVICPNMAETTVYRARAPDGFYAQLERGQAPDWLEPVELPKKSPLKAWRIR</sequence>
<evidence type="ECO:0000313" key="3">
    <source>
        <dbReference type="Proteomes" id="UP000266693"/>
    </source>
</evidence>
<dbReference type="AlphaFoldDB" id="A0A396RSZ9"/>
<dbReference type="Proteomes" id="UP000266693">
    <property type="component" value="Unassembled WGS sequence"/>
</dbReference>
<feature type="transmembrane region" description="Helical" evidence="1">
    <location>
        <begin position="370"/>
        <end position="390"/>
    </location>
</feature>
<feature type="transmembrane region" description="Helical" evidence="1">
    <location>
        <begin position="259"/>
        <end position="278"/>
    </location>
</feature>
<feature type="transmembrane region" description="Helical" evidence="1">
    <location>
        <begin position="136"/>
        <end position="156"/>
    </location>
</feature>
<feature type="transmembrane region" description="Helical" evidence="1">
    <location>
        <begin position="396"/>
        <end position="414"/>
    </location>
</feature>
<feature type="transmembrane region" description="Helical" evidence="1">
    <location>
        <begin position="196"/>
        <end position="217"/>
    </location>
</feature>
<dbReference type="EMBL" id="QWLV01000007">
    <property type="protein sequence ID" value="RHW16741.1"/>
    <property type="molecule type" value="Genomic_DNA"/>
</dbReference>
<keyword evidence="1" id="KW-0472">Membrane</keyword>
<feature type="transmembrane region" description="Helical" evidence="1">
    <location>
        <begin position="15"/>
        <end position="32"/>
    </location>
</feature>
<keyword evidence="3" id="KW-1185">Reference proteome</keyword>
<evidence type="ECO:0000313" key="2">
    <source>
        <dbReference type="EMBL" id="RHW16741.1"/>
    </source>
</evidence>
<reference evidence="2 3" key="1">
    <citation type="submission" date="2018-08" db="EMBL/GenBank/DDBJ databases">
        <title>The multiple taxonomic identification of Sphingomonas gilva.</title>
        <authorList>
            <person name="Zhu D."/>
            <person name="Zheng S."/>
        </authorList>
    </citation>
    <scope>NUCLEOTIDE SEQUENCE [LARGE SCALE GENOMIC DNA]</scope>
    <source>
        <strain evidence="2 3">ZDH117</strain>
    </source>
</reference>
<keyword evidence="1" id="KW-0812">Transmembrane</keyword>
<organism evidence="2 3">
    <name type="scientific">Sphingomonas gilva</name>
    <dbReference type="NCBI Taxonomy" id="2305907"/>
    <lineage>
        <taxon>Bacteria</taxon>
        <taxon>Pseudomonadati</taxon>
        <taxon>Pseudomonadota</taxon>
        <taxon>Alphaproteobacteria</taxon>
        <taxon>Sphingomonadales</taxon>
        <taxon>Sphingomonadaceae</taxon>
        <taxon>Sphingomonas</taxon>
    </lineage>
</organism>